<dbReference type="RefSeq" id="WP_217334343.1">
    <property type="nucleotide sequence ID" value="NZ_JAHQZT010000006.1"/>
</dbReference>
<keyword evidence="1" id="KW-0378">Hydrolase</keyword>
<reference evidence="1 2" key="1">
    <citation type="submission" date="2021-06" db="EMBL/GenBank/DDBJ databases">
        <title>Bacterium isolated from marine sediment.</title>
        <authorList>
            <person name="Zhu K.-L."/>
            <person name="Du Z.-J."/>
            <person name="Liang Q.-Y."/>
        </authorList>
    </citation>
    <scope>NUCLEOTIDE SEQUENCE [LARGE SCALE GENOMIC DNA]</scope>
    <source>
        <strain evidence="1 2">A346</strain>
    </source>
</reference>
<dbReference type="InterPro" id="IPR001948">
    <property type="entry name" value="Peptidase_M18"/>
</dbReference>
<evidence type="ECO:0000313" key="1">
    <source>
        <dbReference type="EMBL" id="MBV0932915.1"/>
    </source>
</evidence>
<name>A0ABS6M9F9_9GAMM</name>
<dbReference type="NCBIfam" id="NF002759">
    <property type="entry name" value="PRK02813.1"/>
    <property type="match status" value="1"/>
</dbReference>
<dbReference type="Pfam" id="PF02127">
    <property type="entry name" value="Peptidase_M18"/>
    <property type="match status" value="1"/>
</dbReference>
<evidence type="ECO:0000313" key="2">
    <source>
        <dbReference type="Proteomes" id="UP000755551"/>
    </source>
</evidence>
<dbReference type="Proteomes" id="UP000755551">
    <property type="component" value="Unassembled WGS sequence"/>
</dbReference>
<dbReference type="EMBL" id="JAHQZT010000006">
    <property type="protein sequence ID" value="MBV0932915.1"/>
    <property type="molecule type" value="Genomic_DNA"/>
</dbReference>
<proteinExistence type="predicted"/>
<sequence length="435" mass="47144">MLNATLELSAFNASLRTFLDASPTPFHAVRSMAERLEAAGFAALDEADSWTLEPGKGYYITRNGSSIIAWRQPTRNAAVNLGWRLIGAHTDSPCLKVKPTPELHRQGYFQLGVEVYGGVLLNPWFDRDLSLAGRVTYRNEAGRIASALIDFEQPVAVLPSLAIHLDREANASRTINAQTYLPVVMGQADTKPDFRALLKQRLQAQGVEQIETVLDYELCFYDTQSAAAVGLNQEFLASARLDNLLSCFTGLQALIDGGEAAAGQVLVCNDHEEVGSMSACGAQGPMLGQWLERVMPDADQRNRSLSCSMLISADNAHGVHPNFSDKHDGNHGPLLNAGPVIKINANQRYASNSETSALFRHLAEQVGVPVQSFVVRTDMACGSTIGPITAAELGVKTLDIGVPQFAMHSIRELAGSQDAHGLYTVLQRFVQTDLV</sequence>
<dbReference type="GO" id="GO:0004177">
    <property type="term" value="F:aminopeptidase activity"/>
    <property type="evidence" value="ECO:0007669"/>
    <property type="project" value="UniProtKB-KW"/>
</dbReference>
<dbReference type="PANTHER" id="PTHR28570">
    <property type="entry name" value="ASPARTYL AMINOPEPTIDASE"/>
    <property type="match status" value="1"/>
</dbReference>
<dbReference type="PANTHER" id="PTHR28570:SF3">
    <property type="entry name" value="ASPARTYL AMINOPEPTIDASE"/>
    <property type="match status" value="1"/>
</dbReference>
<keyword evidence="2" id="KW-1185">Reference proteome</keyword>
<accession>A0ABS6M9F9</accession>
<keyword evidence="1" id="KW-0031">Aminopeptidase</keyword>
<keyword evidence="1" id="KW-0645">Protease</keyword>
<gene>
    <name evidence="1" type="ORF">KTN04_06145</name>
</gene>
<comment type="caution">
    <text evidence="1">The sequence shown here is derived from an EMBL/GenBank/DDBJ whole genome shotgun (WGS) entry which is preliminary data.</text>
</comment>
<protein>
    <submittedName>
        <fullName evidence="1">M18 family aminopeptidase</fullName>
    </submittedName>
</protein>
<organism evidence="1 2">
    <name type="scientific">Marinobacterium weihaiense</name>
    <dbReference type="NCBI Taxonomy" id="2851016"/>
    <lineage>
        <taxon>Bacteria</taxon>
        <taxon>Pseudomonadati</taxon>
        <taxon>Pseudomonadota</taxon>
        <taxon>Gammaproteobacteria</taxon>
        <taxon>Oceanospirillales</taxon>
        <taxon>Oceanospirillaceae</taxon>
        <taxon>Marinobacterium</taxon>
    </lineage>
</organism>
<dbReference type="CDD" id="cd05658">
    <property type="entry name" value="M18_DAP"/>
    <property type="match status" value="1"/>
</dbReference>